<evidence type="ECO:0000313" key="3">
    <source>
        <dbReference type="EMBL" id="PTM58372.1"/>
    </source>
</evidence>
<organism evidence="3 4">
    <name type="scientific">Desmospora activa DSM 45169</name>
    <dbReference type="NCBI Taxonomy" id="1121389"/>
    <lineage>
        <taxon>Bacteria</taxon>
        <taxon>Bacillati</taxon>
        <taxon>Bacillota</taxon>
        <taxon>Bacilli</taxon>
        <taxon>Bacillales</taxon>
        <taxon>Thermoactinomycetaceae</taxon>
        <taxon>Desmospora</taxon>
    </lineage>
</organism>
<keyword evidence="4" id="KW-1185">Reference proteome</keyword>
<evidence type="ECO:0000256" key="1">
    <source>
        <dbReference type="SAM" id="Coils"/>
    </source>
</evidence>
<dbReference type="Pfam" id="PF05133">
    <property type="entry name" value="SPP1_portal"/>
    <property type="match status" value="1"/>
</dbReference>
<comment type="caution">
    <text evidence="3">The sequence shown here is derived from an EMBL/GenBank/DDBJ whole genome shotgun (WGS) entry which is preliminary data.</text>
</comment>
<dbReference type="AlphaFoldDB" id="A0A2T4Z8Z8"/>
<feature type="region of interest" description="Disordered" evidence="2">
    <location>
        <begin position="468"/>
        <end position="514"/>
    </location>
</feature>
<name>A0A2T4Z8Z8_9BACL</name>
<evidence type="ECO:0000256" key="2">
    <source>
        <dbReference type="SAM" id="MobiDB-lite"/>
    </source>
</evidence>
<dbReference type="EMBL" id="PZZP01000001">
    <property type="protein sequence ID" value="PTM58372.1"/>
    <property type="molecule type" value="Genomic_DNA"/>
</dbReference>
<gene>
    <name evidence="3" type="ORF">C8J48_0954</name>
</gene>
<dbReference type="InterPro" id="IPR006428">
    <property type="entry name" value="Portal_SPP1-type"/>
</dbReference>
<accession>A0A2T4Z8Z8</accession>
<protein>
    <submittedName>
        <fullName evidence="3">SPP1 family phage portal protein</fullName>
    </submittedName>
</protein>
<feature type="coiled-coil region" evidence="1">
    <location>
        <begin position="325"/>
        <end position="386"/>
    </location>
</feature>
<proteinExistence type="predicted"/>
<dbReference type="RefSeq" id="WP_107725184.1">
    <property type="nucleotide sequence ID" value="NZ_PZZP01000001.1"/>
</dbReference>
<keyword evidence="1" id="KW-0175">Coiled coil</keyword>
<dbReference type="InterPro" id="IPR021145">
    <property type="entry name" value="Portal_protein_SPP1_Gp6-like"/>
</dbReference>
<sequence>MLFNEINQDNSHILRLIEYKQEIDSTIIRDLIAGHERVATRRRMLYERFKAEPNTLPIKNRQYPDSTKARNEIAHNFPKDIIETRVGYFLGNPVAYSLDIPDVDAEELAEHPHYRALEDFNLENNAEDLDAETDRWRAVTGTAFRYYWVDPKMPAGEMTDRVTLVPSWEVITIRHRSTDDLEAAIRYYDWEYWQDHRMHKRRRVEWIDRETITYYIETETGKYVLDPLEEQNPYYHPYPGQVPVVEFPNNEERKGDFEDVLDKINEYDRTVSDLANELEEYRLAYLKMKGAKPDKETVQRAKQTGVWGLPSPEMDIDFIVKQINIEATKAHLERLEDDIMRLSNSINFQDKNFGGNISGIAMRYKMQGLESKCKTAERKMTAALRRQFKVLEAGWKVSGRLDLRDFSARNVWFQFKRNYPRDYRDEAEASATLKGLISDETRLSLLSFIDSPEFELRKMREEEAARLESAFGPGGLIGGEEDVIPGRGAESGQGGGTQAGQTQQAPDHQLPPNA</sequence>
<dbReference type="NCBIfam" id="TIGR01538">
    <property type="entry name" value="portal_SPP1"/>
    <property type="match status" value="1"/>
</dbReference>
<dbReference type="OrthoDB" id="3189403at2"/>
<reference evidence="3 4" key="1">
    <citation type="submission" date="2018-04" db="EMBL/GenBank/DDBJ databases">
        <title>Genomic Encyclopedia of Archaeal and Bacterial Type Strains, Phase II (KMG-II): from individual species to whole genera.</title>
        <authorList>
            <person name="Goeker M."/>
        </authorList>
    </citation>
    <scope>NUCLEOTIDE SEQUENCE [LARGE SCALE GENOMIC DNA]</scope>
    <source>
        <strain evidence="3 4">DSM 45169</strain>
    </source>
</reference>
<evidence type="ECO:0000313" key="4">
    <source>
        <dbReference type="Proteomes" id="UP000241639"/>
    </source>
</evidence>
<dbReference type="Proteomes" id="UP000241639">
    <property type="component" value="Unassembled WGS sequence"/>
</dbReference>
<feature type="compositionally biased region" description="Gly residues" evidence="2">
    <location>
        <begin position="489"/>
        <end position="498"/>
    </location>
</feature>